<protein>
    <submittedName>
        <fullName evidence="2">Uncharacterized protein</fullName>
    </submittedName>
</protein>
<evidence type="ECO:0000313" key="2">
    <source>
        <dbReference type="EMBL" id="CAF1528276.1"/>
    </source>
</evidence>
<organism evidence="2 3">
    <name type="scientific">Adineta steineri</name>
    <dbReference type="NCBI Taxonomy" id="433720"/>
    <lineage>
        <taxon>Eukaryota</taxon>
        <taxon>Metazoa</taxon>
        <taxon>Spiralia</taxon>
        <taxon>Gnathifera</taxon>
        <taxon>Rotifera</taxon>
        <taxon>Eurotatoria</taxon>
        <taxon>Bdelloidea</taxon>
        <taxon>Adinetida</taxon>
        <taxon>Adinetidae</taxon>
        <taxon>Adineta</taxon>
    </lineage>
</organism>
<gene>
    <name evidence="2" type="ORF">IZO911_LOCUS46072</name>
</gene>
<feature type="region of interest" description="Disordered" evidence="1">
    <location>
        <begin position="1"/>
        <end position="33"/>
    </location>
</feature>
<proteinExistence type="predicted"/>
<feature type="non-terminal residue" evidence="2">
    <location>
        <position position="1"/>
    </location>
</feature>
<comment type="caution">
    <text evidence="2">The sequence shown here is derived from an EMBL/GenBank/DDBJ whole genome shotgun (WGS) entry which is preliminary data.</text>
</comment>
<feature type="non-terminal residue" evidence="2">
    <location>
        <position position="33"/>
    </location>
</feature>
<accession>A0A815V0U2</accession>
<dbReference type="EMBL" id="CAJNOE010007562">
    <property type="protein sequence ID" value="CAF1528276.1"/>
    <property type="molecule type" value="Genomic_DNA"/>
</dbReference>
<dbReference type="AlphaFoldDB" id="A0A815V0U2"/>
<evidence type="ECO:0000256" key="1">
    <source>
        <dbReference type="SAM" id="MobiDB-lite"/>
    </source>
</evidence>
<dbReference type="Proteomes" id="UP000663860">
    <property type="component" value="Unassembled WGS sequence"/>
</dbReference>
<evidence type="ECO:0000313" key="3">
    <source>
        <dbReference type="Proteomes" id="UP000663860"/>
    </source>
</evidence>
<sequence length="33" mass="3766">DDRLDSDDELSNHQNTPKRHLSTVSDWCVPPTS</sequence>
<reference evidence="2" key="1">
    <citation type="submission" date="2021-02" db="EMBL/GenBank/DDBJ databases">
        <authorList>
            <person name="Nowell W R."/>
        </authorList>
    </citation>
    <scope>NUCLEOTIDE SEQUENCE</scope>
</reference>
<name>A0A815V0U2_9BILA</name>